<dbReference type="PANTHER" id="PTHR38479">
    <property type="entry name" value="LMO0824 PROTEIN"/>
    <property type="match status" value="1"/>
</dbReference>
<evidence type="ECO:0000313" key="2">
    <source>
        <dbReference type="Proteomes" id="UP000464577"/>
    </source>
</evidence>
<dbReference type="GO" id="GO:0003677">
    <property type="term" value="F:DNA binding"/>
    <property type="evidence" value="ECO:0007669"/>
    <property type="project" value="UniProtKB-KW"/>
</dbReference>
<dbReference type="AlphaFoldDB" id="A0A6P1VUC4"/>
<sequence length="366" mass="40964">MTESTINQHRLANQQITESTFMKPSDLVAWFGAMQAQDFLAAKWALGLRMPGATEETIEQAIVDRSIIRTWAMRGTLHLIAADDSRWLLTLLRPRLYVACSGLLRRLELDEKTLVKSYDAMARAMQGGKQLIRSELKDALEQVGIPTHDLRINGLLVRAAFDGIICCGVRRGSENTYTLLDEWVPATKSMEHDEALAELTKRYFMSHGPATIQDFVWWSGLTVAEARTGLSMLNAQLVQETTNGKTYWRTQQEPNFQDTSLVVHLLPSFDEYLVGYKDRSAALGALDLKQVVSAGNGIFNPILVIDGRVVGTWKRTIKKNIVSIDPALFYPLTEEQQQAFAVTSQRYGQFKGLDAVWPAEVGVAMP</sequence>
<keyword evidence="1" id="KW-0238">DNA-binding</keyword>
<keyword evidence="2" id="KW-1185">Reference proteome</keyword>
<name>A0A6P1VUC4_9BACT</name>
<organism evidence="1 2">
    <name type="scientific">Spirosoma endbachense</name>
    <dbReference type="NCBI Taxonomy" id="2666025"/>
    <lineage>
        <taxon>Bacteria</taxon>
        <taxon>Pseudomonadati</taxon>
        <taxon>Bacteroidota</taxon>
        <taxon>Cytophagia</taxon>
        <taxon>Cytophagales</taxon>
        <taxon>Cytophagaceae</taxon>
        <taxon>Spirosoma</taxon>
    </lineage>
</organism>
<gene>
    <name evidence="1" type="ORF">GJR95_18135</name>
</gene>
<evidence type="ECO:0000313" key="1">
    <source>
        <dbReference type="EMBL" id="QHV96811.1"/>
    </source>
</evidence>
<accession>A0A6P1VUC4</accession>
<dbReference type="RefSeq" id="WP_162387222.1">
    <property type="nucleotide sequence ID" value="NZ_CP045997.1"/>
</dbReference>
<dbReference type="InterPro" id="IPR009351">
    <property type="entry name" value="AlkZ-like"/>
</dbReference>
<dbReference type="PANTHER" id="PTHR38479:SF2">
    <property type="entry name" value="WINGED HELIX DNA-BINDING DOMAIN-CONTAINING PROTEIN"/>
    <property type="match status" value="1"/>
</dbReference>
<dbReference type="EMBL" id="CP045997">
    <property type="protein sequence ID" value="QHV96811.1"/>
    <property type="molecule type" value="Genomic_DNA"/>
</dbReference>
<dbReference type="Proteomes" id="UP000464577">
    <property type="component" value="Chromosome"/>
</dbReference>
<protein>
    <submittedName>
        <fullName evidence="1">Winged helix DNA-binding domain-containing protein</fullName>
    </submittedName>
</protein>
<reference evidence="1 2" key="1">
    <citation type="submission" date="2019-11" db="EMBL/GenBank/DDBJ databases">
        <title>Spirosoma endbachense sp. nov., isolated from a natural salt meadow.</title>
        <authorList>
            <person name="Rojas J."/>
            <person name="Ambika Manirajan B."/>
            <person name="Ratering S."/>
            <person name="Suarez C."/>
            <person name="Geissler-Plaum R."/>
            <person name="Schnell S."/>
        </authorList>
    </citation>
    <scope>NUCLEOTIDE SEQUENCE [LARGE SCALE GENOMIC DNA]</scope>
    <source>
        <strain evidence="1 2">I-24</strain>
    </source>
</reference>
<dbReference type="Pfam" id="PF06224">
    <property type="entry name" value="AlkZ-like"/>
    <property type="match status" value="1"/>
</dbReference>
<proteinExistence type="predicted"/>
<dbReference type="KEGG" id="senf:GJR95_18135"/>